<accession>A0ABT9I9Y3</accession>
<evidence type="ECO:0008006" key="4">
    <source>
        <dbReference type="Google" id="ProtNLM"/>
    </source>
</evidence>
<feature type="region of interest" description="Disordered" evidence="1">
    <location>
        <begin position="191"/>
        <end position="223"/>
    </location>
</feature>
<dbReference type="EMBL" id="JASNFN010000004">
    <property type="protein sequence ID" value="MDP5182385.1"/>
    <property type="molecule type" value="Genomic_DNA"/>
</dbReference>
<reference evidence="3" key="1">
    <citation type="submission" date="2023-05" db="EMBL/GenBank/DDBJ databases">
        <title>Draft genome of Pseudofrankia sp. BMG5.37.</title>
        <authorList>
            <person name="Gtari M."/>
            <person name="Ghodhbane F."/>
            <person name="Sbissi I."/>
        </authorList>
    </citation>
    <scope>NUCLEOTIDE SEQUENCE [LARGE SCALE GENOMIC DNA]</scope>
    <source>
        <strain evidence="3">BMG 814</strain>
    </source>
</reference>
<evidence type="ECO:0000313" key="3">
    <source>
        <dbReference type="Proteomes" id="UP001233673"/>
    </source>
</evidence>
<proteinExistence type="predicted"/>
<feature type="compositionally biased region" description="Basic residues" evidence="1">
    <location>
        <begin position="201"/>
        <end position="211"/>
    </location>
</feature>
<evidence type="ECO:0000256" key="1">
    <source>
        <dbReference type="SAM" id="MobiDB-lite"/>
    </source>
</evidence>
<organism evidence="2 3">
    <name type="scientific">Blastococcus carthaginiensis</name>
    <dbReference type="NCBI Taxonomy" id="3050034"/>
    <lineage>
        <taxon>Bacteria</taxon>
        <taxon>Bacillati</taxon>
        <taxon>Actinomycetota</taxon>
        <taxon>Actinomycetes</taxon>
        <taxon>Geodermatophilales</taxon>
        <taxon>Geodermatophilaceae</taxon>
        <taxon>Blastococcus</taxon>
    </lineage>
</organism>
<comment type="caution">
    <text evidence="2">The sequence shown here is derived from an EMBL/GenBank/DDBJ whole genome shotgun (WGS) entry which is preliminary data.</text>
</comment>
<sequence length="551" mass="60804">MRTAPIPYAAELVYCRELVRRSGAAALLERGIRRHAQGLHRSVSAEGWLTLITCTLSVYGSSRPRDLHRVLNQLLGQDGCAWLGLLDRDGAPPSLERLRYMTRIVEERLGFDALRPSGGASVSAQERLHRERRVRDIVNALVVGWIPAGLPLGDLIVFDATAHETPARPLSGDLRRQLLAEESTDLLLRSEQSLPAEDRRRLQRQRSHRALGGRWGHATPTNAQPKETIGGLHLHTSVVGVTRPGADPPPSIIPALYVTAAAGYSAAQILTDMLARIERRFPGTYTVGADRDYSKSVDLFGRLRARGQPFVLDLRADQLEGRGAHRGGLLFQGNVLCPATPEHLRNPGPRPAAREQGQPNPAKAIWDGRVVEQSRYRAHIRSVRHDGVNVACPALSPSPTVQCPLRGPVNGRRKLPVVVDPPGAGRHAICTQKTIFVPDEVNPLRQSMPWGRADWDRSYGRARAAIEGVHGELKHADGRQLQRWVTSTTFVSVISIVIGLDVALLNLQHIRAWVETHRDTDPFARQLSGDILFAPPEQAHEWLQQQLAAPN</sequence>
<dbReference type="Proteomes" id="UP001233673">
    <property type="component" value="Unassembled WGS sequence"/>
</dbReference>
<gene>
    <name evidence="2" type="ORF">QOZ88_07020</name>
</gene>
<evidence type="ECO:0000313" key="2">
    <source>
        <dbReference type="EMBL" id="MDP5182385.1"/>
    </source>
</evidence>
<name>A0ABT9I9Y3_9ACTN</name>
<protein>
    <recommendedName>
        <fullName evidence="4">Transposase DDE domain-containing protein</fullName>
    </recommendedName>
</protein>
<dbReference type="RefSeq" id="WP_305999077.1">
    <property type="nucleotide sequence ID" value="NZ_JASNFN010000004.1"/>
</dbReference>
<keyword evidence="3" id="KW-1185">Reference proteome</keyword>